<organism evidence="1 2">
    <name type="scientific">Paxillus rubicundulus Ve08.2h10</name>
    <dbReference type="NCBI Taxonomy" id="930991"/>
    <lineage>
        <taxon>Eukaryota</taxon>
        <taxon>Fungi</taxon>
        <taxon>Dikarya</taxon>
        <taxon>Basidiomycota</taxon>
        <taxon>Agaricomycotina</taxon>
        <taxon>Agaricomycetes</taxon>
        <taxon>Agaricomycetidae</taxon>
        <taxon>Boletales</taxon>
        <taxon>Paxilineae</taxon>
        <taxon>Paxillaceae</taxon>
        <taxon>Paxillus</taxon>
    </lineage>
</organism>
<dbReference type="AlphaFoldDB" id="A0A0D0D2I4"/>
<dbReference type="HOGENOM" id="CLU_1949513_0_0_1"/>
<accession>A0A0D0D2I4</accession>
<dbReference type="EMBL" id="KN825482">
    <property type="protein sequence ID" value="KIK90702.1"/>
    <property type="molecule type" value="Genomic_DNA"/>
</dbReference>
<gene>
    <name evidence="1" type="ORF">PAXRUDRAFT_151345</name>
</gene>
<evidence type="ECO:0000313" key="1">
    <source>
        <dbReference type="EMBL" id="KIK90702.1"/>
    </source>
</evidence>
<dbReference type="Proteomes" id="UP000054538">
    <property type="component" value="Unassembled WGS sequence"/>
</dbReference>
<sequence length="129" mass="14216">MEHAMHLAAKAFLQEICPNSQFKSEEPAPEGVEVEEVEEFEPGGLLGKVLALINQVCLSPQAKTYLETVCKEDGLTPLQLIKWICTQWGSCCAGEILRAHSNNTNKFNKGSQIRSSIKKSLLEDCGPIE</sequence>
<evidence type="ECO:0000313" key="2">
    <source>
        <dbReference type="Proteomes" id="UP000054538"/>
    </source>
</evidence>
<reference evidence="2" key="2">
    <citation type="submission" date="2015-01" db="EMBL/GenBank/DDBJ databases">
        <title>Evolutionary Origins and Diversification of the Mycorrhizal Mutualists.</title>
        <authorList>
            <consortium name="DOE Joint Genome Institute"/>
            <consortium name="Mycorrhizal Genomics Consortium"/>
            <person name="Kohler A."/>
            <person name="Kuo A."/>
            <person name="Nagy L.G."/>
            <person name="Floudas D."/>
            <person name="Copeland A."/>
            <person name="Barry K.W."/>
            <person name="Cichocki N."/>
            <person name="Veneault-Fourrey C."/>
            <person name="LaButti K."/>
            <person name="Lindquist E.A."/>
            <person name="Lipzen A."/>
            <person name="Lundell T."/>
            <person name="Morin E."/>
            <person name="Murat C."/>
            <person name="Riley R."/>
            <person name="Ohm R."/>
            <person name="Sun H."/>
            <person name="Tunlid A."/>
            <person name="Henrissat B."/>
            <person name="Grigoriev I.V."/>
            <person name="Hibbett D.S."/>
            <person name="Martin F."/>
        </authorList>
    </citation>
    <scope>NUCLEOTIDE SEQUENCE [LARGE SCALE GENOMIC DNA]</scope>
    <source>
        <strain evidence="2">Ve08.2h10</strain>
    </source>
</reference>
<protein>
    <submittedName>
        <fullName evidence="1">Unplaced genomic scaffold scaffold_660, whole genome shotgun sequence</fullName>
    </submittedName>
</protein>
<dbReference type="InParanoid" id="A0A0D0D2I4"/>
<proteinExistence type="predicted"/>
<reference evidence="1 2" key="1">
    <citation type="submission" date="2014-04" db="EMBL/GenBank/DDBJ databases">
        <authorList>
            <consortium name="DOE Joint Genome Institute"/>
            <person name="Kuo A."/>
            <person name="Kohler A."/>
            <person name="Jargeat P."/>
            <person name="Nagy L.G."/>
            <person name="Floudas D."/>
            <person name="Copeland A."/>
            <person name="Barry K.W."/>
            <person name="Cichocki N."/>
            <person name="Veneault-Fourrey C."/>
            <person name="LaButti K."/>
            <person name="Lindquist E.A."/>
            <person name="Lipzen A."/>
            <person name="Lundell T."/>
            <person name="Morin E."/>
            <person name="Murat C."/>
            <person name="Sun H."/>
            <person name="Tunlid A."/>
            <person name="Henrissat B."/>
            <person name="Grigoriev I.V."/>
            <person name="Hibbett D.S."/>
            <person name="Martin F."/>
            <person name="Nordberg H.P."/>
            <person name="Cantor M.N."/>
            <person name="Hua S.X."/>
        </authorList>
    </citation>
    <scope>NUCLEOTIDE SEQUENCE [LARGE SCALE GENOMIC DNA]</scope>
    <source>
        <strain evidence="1 2">Ve08.2h10</strain>
    </source>
</reference>
<name>A0A0D0D2I4_9AGAM</name>
<keyword evidence="2" id="KW-1185">Reference proteome</keyword>
<dbReference type="OrthoDB" id="2682319at2759"/>